<dbReference type="InterPro" id="IPR012867">
    <property type="entry name" value="DUF1648"/>
</dbReference>
<evidence type="ECO:0000256" key="1">
    <source>
        <dbReference type="SAM" id="Phobius"/>
    </source>
</evidence>
<evidence type="ECO:0000313" key="3">
    <source>
        <dbReference type="EMBL" id="MFC4355551.1"/>
    </source>
</evidence>
<keyword evidence="1" id="KW-0472">Membrane</keyword>
<keyword evidence="1" id="KW-0812">Transmembrane</keyword>
<dbReference type="RefSeq" id="WP_378142053.1">
    <property type="nucleotide sequence ID" value="NZ_JBHSEF010000023.1"/>
</dbReference>
<comment type="caution">
    <text evidence="3">The sequence shown here is derived from an EMBL/GenBank/DDBJ whole genome shotgun (WGS) entry which is preliminary data.</text>
</comment>
<dbReference type="Pfam" id="PF07853">
    <property type="entry name" value="DUF1648"/>
    <property type="match status" value="1"/>
</dbReference>
<keyword evidence="1" id="KW-1133">Transmembrane helix</keyword>
<feature type="transmembrane region" description="Helical" evidence="1">
    <location>
        <begin position="110"/>
        <end position="130"/>
    </location>
</feature>
<gene>
    <name evidence="3" type="ORF">ACFO0S_10855</name>
</gene>
<protein>
    <submittedName>
        <fullName evidence="3">DUF1648 domain-containing protein</fullName>
    </submittedName>
</protein>
<organism evidence="3 4">
    <name type="scientific">Chryseomicrobium palamuruense</name>
    <dbReference type="NCBI Taxonomy" id="682973"/>
    <lineage>
        <taxon>Bacteria</taxon>
        <taxon>Bacillati</taxon>
        <taxon>Bacillota</taxon>
        <taxon>Bacilli</taxon>
        <taxon>Bacillales</taxon>
        <taxon>Caryophanaceae</taxon>
        <taxon>Chryseomicrobium</taxon>
    </lineage>
</organism>
<accession>A0ABV8UW29</accession>
<dbReference type="EMBL" id="JBHSEF010000023">
    <property type="protein sequence ID" value="MFC4355551.1"/>
    <property type="molecule type" value="Genomic_DNA"/>
</dbReference>
<dbReference type="Proteomes" id="UP001595733">
    <property type="component" value="Unassembled WGS sequence"/>
</dbReference>
<feature type="transmembrane region" description="Helical" evidence="1">
    <location>
        <begin position="20"/>
        <end position="39"/>
    </location>
</feature>
<evidence type="ECO:0000313" key="4">
    <source>
        <dbReference type="Proteomes" id="UP001595733"/>
    </source>
</evidence>
<name>A0ABV8UW29_9BACL</name>
<reference evidence="4" key="1">
    <citation type="journal article" date="2019" name="Int. J. Syst. Evol. Microbiol.">
        <title>The Global Catalogue of Microorganisms (GCM) 10K type strain sequencing project: providing services to taxonomists for standard genome sequencing and annotation.</title>
        <authorList>
            <consortium name="The Broad Institute Genomics Platform"/>
            <consortium name="The Broad Institute Genome Sequencing Center for Infectious Disease"/>
            <person name="Wu L."/>
            <person name="Ma J."/>
        </authorList>
    </citation>
    <scope>NUCLEOTIDE SEQUENCE [LARGE SCALE GENOMIC DNA]</scope>
    <source>
        <strain evidence="4">CCUG 50353</strain>
    </source>
</reference>
<feature type="domain" description="DUF1648" evidence="2">
    <location>
        <begin position="33"/>
        <end position="72"/>
    </location>
</feature>
<feature type="transmembrane region" description="Helical" evidence="1">
    <location>
        <begin position="142"/>
        <end position="161"/>
    </location>
</feature>
<proteinExistence type="predicted"/>
<feature type="transmembrane region" description="Helical" evidence="1">
    <location>
        <begin position="59"/>
        <end position="82"/>
    </location>
</feature>
<sequence length="172" mass="19978">MWKQNQPHVELEATFVERVFVFLSIGIYSVWVGWLALIWGDIPAEVPGHFGINGEVTRWGSKFEVLTLPIIAGALGAFMLWLRKHPEWHNFPVNITEENAPFYYRLSRMMLTMTSFVIVAAFASINWNIIQVANGVKSFLDAWFFPVFLVAVFAPILYFFYQMFRYQSKNKA</sequence>
<evidence type="ECO:0000259" key="2">
    <source>
        <dbReference type="Pfam" id="PF07853"/>
    </source>
</evidence>
<keyword evidence="4" id="KW-1185">Reference proteome</keyword>